<dbReference type="AlphaFoldDB" id="M2PU43"/>
<evidence type="ECO:0000313" key="4">
    <source>
        <dbReference type="Proteomes" id="UP000016930"/>
    </source>
</evidence>
<dbReference type="InterPro" id="IPR040521">
    <property type="entry name" value="KDZ"/>
</dbReference>
<dbReference type="InterPro" id="IPR041320">
    <property type="entry name" value="CxC1"/>
</dbReference>
<feature type="region of interest" description="Disordered" evidence="1">
    <location>
        <begin position="1"/>
        <end position="131"/>
    </location>
</feature>
<dbReference type="HOGENOM" id="CLU_004552_0_1_1"/>
<organism evidence="3 4">
    <name type="scientific">Ceriporiopsis subvermispora (strain B)</name>
    <name type="common">White-rot fungus</name>
    <name type="synonym">Gelatoporia subvermispora</name>
    <dbReference type="NCBI Taxonomy" id="914234"/>
    <lineage>
        <taxon>Eukaryota</taxon>
        <taxon>Fungi</taxon>
        <taxon>Dikarya</taxon>
        <taxon>Basidiomycota</taxon>
        <taxon>Agaricomycotina</taxon>
        <taxon>Agaricomycetes</taxon>
        <taxon>Polyporales</taxon>
        <taxon>Gelatoporiaceae</taxon>
        <taxon>Gelatoporia</taxon>
    </lineage>
</organism>
<feature type="compositionally biased region" description="Polar residues" evidence="1">
    <location>
        <begin position="106"/>
        <end position="120"/>
    </location>
</feature>
<dbReference type="EMBL" id="KB445793">
    <property type="protein sequence ID" value="EMD40254.1"/>
    <property type="molecule type" value="Genomic_DNA"/>
</dbReference>
<feature type="compositionally biased region" description="Polar residues" evidence="1">
    <location>
        <begin position="320"/>
        <end position="335"/>
    </location>
</feature>
<dbReference type="Pfam" id="PF18802">
    <property type="entry name" value="CxC1"/>
    <property type="match status" value="1"/>
</dbReference>
<evidence type="ECO:0000313" key="3">
    <source>
        <dbReference type="EMBL" id="EMD40254.1"/>
    </source>
</evidence>
<name>M2PU43_CERS8</name>
<dbReference type="OrthoDB" id="2800524at2759"/>
<feature type="compositionally biased region" description="Low complexity" evidence="1">
    <location>
        <begin position="57"/>
        <end position="100"/>
    </location>
</feature>
<protein>
    <recommendedName>
        <fullName evidence="2">CxC1-like cysteine cluster associated with KDZ transposases domain-containing protein</fullName>
    </recommendedName>
</protein>
<dbReference type="Proteomes" id="UP000016930">
    <property type="component" value="Unassembled WGS sequence"/>
</dbReference>
<accession>M2PU43</accession>
<dbReference type="PANTHER" id="PTHR33096">
    <property type="entry name" value="CXC2 DOMAIN-CONTAINING PROTEIN"/>
    <property type="match status" value="1"/>
</dbReference>
<gene>
    <name evidence="3" type="ORF">CERSUDRAFT_46500</name>
</gene>
<feature type="compositionally biased region" description="Low complexity" evidence="1">
    <location>
        <begin position="342"/>
        <end position="352"/>
    </location>
</feature>
<sequence>MAPSLRDQQPHVAGLGRPFQTPKKKSRQHPSNQQPVQFIGRSAQLAHLRQRLDSLRQAPLQGSSSGGPSQPTSNLLDDLPDASSEPSASAADISSSSDFPDGLETSLHSSPSKATSTSRDSPPPRAKRWRPAPERVMRSLYDWWKDLLPNLVDPMLGYMQRSAGHPVGTCFFLVYCCKTVGCNAKAQDVLLLFWDYYENVSVPFCECIPLPHVLIASGMFPTAPSQPCTAVSIDLLDFYSALFEHSGDAITALARALCKFYTRRGWRGSPIADPFRKPLGHAVQWYNSLRIVIERRINAAIEAARSNIIGHHQSGPAASISATQTEPLQTSTDSTCMDHPTEPSSTPTHLHPSSPPTDDCRTRRTCSPILQQRCPACFGGDTFGRRFGEGADMIVAADGNFSHRHMRNAGDIPSFYDPEYFIPKEDVDRIGAFIDQQHKKAPNKSWVPKVPDEAVDSCKSGHEAADEQKAKTNADRFDDTGMMALVCSHDIPLFGEQQKQVLTLFIHLFSLIPDNATVVGLYDIGCVVDRSFGRYDLLPPEVASRLMWALSAMHAYGNEWSCHLVYNPRLQPGLGLRDGEGVEQLWSRLRVFIPVTRTSAKSRRIWILDRQLHAIGSEMRDNLGNWIACKLKHGVHEQYTEAQNIVVPAKFAVEKLREQWKLQFNAQLSIRARTLYLNTHAETLYISLNISQMFPELKNVDAEVVRVIMLAHDLKIYIRKRVVAQLLEFDRIDRAAGGKDNPLGTKLHQQTRKAISRRQPAILSAIRKFNRYCVKVGQLAAKHQVPPHLPIPQPLLTNLAVLRDDPMLFEDVWIVPPSSSDRPQWLEDADLHRAIRALHKLDWCVEEEARLYREAQNMCQWFGLELAATQLATQTSEST</sequence>
<dbReference type="STRING" id="914234.M2PU43"/>
<reference evidence="3 4" key="1">
    <citation type="journal article" date="2012" name="Proc. Natl. Acad. Sci. U.S.A.">
        <title>Comparative genomics of Ceriporiopsis subvermispora and Phanerochaete chrysosporium provide insight into selective ligninolysis.</title>
        <authorList>
            <person name="Fernandez-Fueyo E."/>
            <person name="Ruiz-Duenas F.J."/>
            <person name="Ferreira P."/>
            <person name="Floudas D."/>
            <person name="Hibbett D.S."/>
            <person name="Canessa P."/>
            <person name="Larrondo L.F."/>
            <person name="James T.Y."/>
            <person name="Seelenfreund D."/>
            <person name="Lobos S."/>
            <person name="Polanco R."/>
            <person name="Tello M."/>
            <person name="Honda Y."/>
            <person name="Watanabe T."/>
            <person name="Watanabe T."/>
            <person name="Ryu J.S."/>
            <person name="Kubicek C.P."/>
            <person name="Schmoll M."/>
            <person name="Gaskell J."/>
            <person name="Hammel K.E."/>
            <person name="St John F.J."/>
            <person name="Vanden Wymelenberg A."/>
            <person name="Sabat G."/>
            <person name="Splinter BonDurant S."/>
            <person name="Syed K."/>
            <person name="Yadav J.S."/>
            <person name="Doddapaneni H."/>
            <person name="Subramanian V."/>
            <person name="Lavin J.L."/>
            <person name="Oguiza J.A."/>
            <person name="Perez G."/>
            <person name="Pisabarro A.G."/>
            <person name="Ramirez L."/>
            <person name="Santoyo F."/>
            <person name="Master E."/>
            <person name="Coutinho P.M."/>
            <person name="Henrissat B."/>
            <person name="Lombard V."/>
            <person name="Magnuson J.K."/>
            <person name="Kuees U."/>
            <person name="Hori C."/>
            <person name="Igarashi K."/>
            <person name="Samejima M."/>
            <person name="Held B.W."/>
            <person name="Barry K.W."/>
            <person name="LaButti K.M."/>
            <person name="Lapidus A."/>
            <person name="Lindquist E.A."/>
            <person name="Lucas S.M."/>
            <person name="Riley R."/>
            <person name="Salamov A.A."/>
            <person name="Hoffmeister D."/>
            <person name="Schwenk D."/>
            <person name="Hadar Y."/>
            <person name="Yarden O."/>
            <person name="de Vries R.P."/>
            <person name="Wiebenga A."/>
            <person name="Stenlid J."/>
            <person name="Eastwood D."/>
            <person name="Grigoriev I.V."/>
            <person name="Berka R.M."/>
            <person name="Blanchette R.A."/>
            <person name="Kersten P."/>
            <person name="Martinez A.T."/>
            <person name="Vicuna R."/>
            <person name="Cullen D."/>
        </authorList>
    </citation>
    <scope>NUCLEOTIDE SEQUENCE [LARGE SCALE GENOMIC DNA]</scope>
    <source>
        <strain evidence="3 4">B</strain>
    </source>
</reference>
<proteinExistence type="predicted"/>
<feature type="region of interest" description="Disordered" evidence="1">
    <location>
        <begin position="312"/>
        <end position="359"/>
    </location>
</feature>
<evidence type="ECO:0000256" key="1">
    <source>
        <dbReference type="SAM" id="MobiDB-lite"/>
    </source>
</evidence>
<dbReference type="PANTHER" id="PTHR33096:SF1">
    <property type="entry name" value="CXC1-LIKE CYSTEINE CLUSTER ASSOCIATED WITH KDZ TRANSPOSASES DOMAIN-CONTAINING PROTEIN"/>
    <property type="match status" value="1"/>
</dbReference>
<evidence type="ECO:0000259" key="2">
    <source>
        <dbReference type="Pfam" id="PF18802"/>
    </source>
</evidence>
<feature type="domain" description="CxC1-like cysteine cluster associated with KDZ transposases" evidence="2">
    <location>
        <begin position="187"/>
        <end position="264"/>
    </location>
</feature>
<keyword evidence="4" id="KW-1185">Reference proteome</keyword>
<dbReference type="Pfam" id="PF18758">
    <property type="entry name" value="KDZ"/>
    <property type="match status" value="1"/>
</dbReference>